<proteinExistence type="predicted"/>
<gene>
    <name evidence="2" type="ORF">I0K15_01195</name>
</gene>
<keyword evidence="1" id="KW-0732">Signal</keyword>
<feature type="signal peptide" evidence="1">
    <location>
        <begin position="1"/>
        <end position="19"/>
    </location>
</feature>
<feature type="chain" id="PRO_5032696362" evidence="1">
    <location>
        <begin position="20"/>
        <end position="144"/>
    </location>
</feature>
<protein>
    <submittedName>
        <fullName evidence="2">Uncharacterized protein</fullName>
    </submittedName>
</protein>
<dbReference type="RefSeq" id="WP_196103637.1">
    <property type="nucleotide sequence ID" value="NZ_CP064942.1"/>
</dbReference>
<dbReference type="EMBL" id="CP064942">
    <property type="protein sequence ID" value="QPH54428.1"/>
    <property type="molecule type" value="Genomic_DNA"/>
</dbReference>
<accession>A0A7S9QCY7</accession>
<dbReference type="Proteomes" id="UP000594800">
    <property type="component" value="Chromosome"/>
</dbReference>
<dbReference type="PROSITE" id="PS51257">
    <property type="entry name" value="PROKAR_LIPOPROTEIN"/>
    <property type="match status" value="1"/>
</dbReference>
<dbReference type="AlphaFoldDB" id="A0A7S9QCY7"/>
<keyword evidence="3" id="KW-1185">Reference proteome</keyword>
<name>A0A7S9QCY7_9RHOB</name>
<evidence type="ECO:0000256" key="1">
    <source>
        <dbReference type="SAM" id="SignalP"/>
    </source>
</evidence>
<sequence length="144" mass="15102">MIRALALAALLPATAQAQAVVTACDVEWASAANVADPVESSFAYFANGEVRLLLLDTIEPALGYNHILLQWPDDTLPGGRCRVISAVEGGGGFAGVDFAALSARYDPLVGLVIEVPVNTADAPEVTPRILTISLDRLTDRVSAE</sequence>
<evidence type="ECO:0000313" key="2">
    <source>
        <dbReference type="EMBL" id="QPH54428.1"/>
    </source>
</evidence>
<evidence type="ECO:0000313" key="3">
    <source>
        <dbReference type="Proteomes" id="UP000594800"/>
    </source>
</evidence>
<organism evidence="2 3">
    <name type="scientific">Pontivivens ytuae</name>
    <dbReference type="NCBI Taxonomy" id="2789856"/>
    <lineage>
        <taxon>Bacteria</taxon>
        <taxon>Pseudomonadati</taxon>
        <taxon>Pseudomonadota</taxon>
        <taxon>Alphaproteobacteria</taxon>
        <taxon>Rhodobacterales</taxon>
        <taxon>Paracoccaceae</taxon>
        <taxon>Pontivivens</taxon>
    </lineage>
</organism>
<dbReference type="KEGG" id="poz:I0K15_01195"/>
<reference evidence="2 3" key="1">
    <citation type="submission" date="2020-11" db="EMBL/GenBank/DDBJ databases">
        <title>Description of Pontivivens ytuae sp. nov. isolated from deep sea sediment of Mariana Trench.</title>
        <authorList>
            <person name="Wang Z."/>
            <person name="Sun Q.-L."/>
            <person name="Xu X.-D."/>
            <person name="Tang Y.-Z."/>
            <person name="Zhang J."/>
        </authorList>
    </citation>
    <scope>NUCLEOTIDE SEQUENCE [LARGE SCALE GENOMIC DNA]</scope>
    <source>
        <strain evidence="2 3">MT2928</strain>
    </source>
</reference>